<protein>
    <submittedName>
        <fullName evidence="2">Uncharacterized protein</fullName>
    </submittedName>
</protein>
<evidence type="ECO:0000256" key="1">
    <source>
        <dbReference type="SAM" id="Phobius"/>
    </source>
</evidence>
<comment type="caution">
    <text evidence="2">The sequence shown here is derived from an EMBL/GenBank/DDBJ whole genome shotgun (WGS) entry which is preliminary data.</text>
</comment>
<reference evidence="2 3" key="1">
    <citation type="submission" date="2019-07" db="EMBL/GenBank/DDBJ databases">
        <title>Whole genome shotgun sequence of Aeromicrobium flavum NBRC 107625.</title>
        <authorList>
            <person name="Hosoyama A."/>
            <person name="Uohara A."/>
            <person name="Ohji S."/>
            <person name="Ichikawa N."/>
        </authorList>
    </citation>
    <scope>NUCLEOTIDE SEQUENCE [LARGE SCALE GENOMIC DNA]</scope>
    <source>
        <strain evidence="2 3">NBRC 107625</strain>
    </source>
</reference>
<proteinExistence type="predicted"/>
<accession>A0A512HRT1</accession>
<dbReference type="Proteomes" id="UP000321769">
    <property type="component" value="Unassembled WGS sequence"/>
</dbReference>
<sequence length="293" mass="33330">MTRAQYAIDLPSISRSQIQGFLGVIPEVVQTGFWIVVATVTILTYKHARSTLLQPLNTEVFKLQLESMSRVLGEFVGKDEIGLRHEFAFDELFTANIFLMLDNYAKTHLGLRRKPGSDTERPYEKCRTWLMDPADLEIANEYVRLDTESEPSEEILVKSWADYGHSAMPIPDVMVERKAALQAYLQDPLLPTSCVKLIDEFLEVVDRRVTSLGEVLSRLAPTLPELYPNRDALDRASFDGFRNEWNSVAPNLEPQAQAITDFARSYFRSDDFTVPGVAKSKRRRQAVRRSARG</sequence>
<evidence type="ECO:0000313" key="2">
    <source>
        <dbReference type="EMBL" id="GEO88163.1"/>
    </source>
</evidence>
<dbReference type="OrthoDB" id="9554549at2"/>
<dbReference type="AlphaFoldDB" id="A0A512HRT1"/>
<gene>
    <name evidence="2" type="ORF">AFL01nite_04900</name>
</gene>
<dbReference type="EMBL" id="BJZQ01000001">
    <property type="protein sequence ID" value="GEO88163.1"/>
    <property type="molecule type" value="Genomic_DNA"/>
</dbReference>
<keyword evidence="1" id="KW-1133">Transmembrane helix</keyword>
<evidence type="ECO:0000313" key="3">
    <source>
        <dbReference type="Proteomes" id="UP000321769"/>
    </source>
</evidence>
<feature type="transmembrane region" description="Helical" evidence="1">
    <location>
        <begin position="21"/>
        <end position="45"/>
    </location>
</feature>
<dbReference type="RefSeq" id="WP_146825485.1">
    <property type="nucleotide sequence ID" value="NZ_BAAAYQ010000001.1"/>
</dbReference>
<organism evidence="2 3">
    <name type="scientific">Aeromicrobium flavum</name>
    <dbReference type="NCBI Taxonomy" id="416568"/>
    <lineage>
        <taxon>Bacteria</taxon>
        <taxon>Bacillati</taxon>
        <taxon>Actinomycetota</taxon>
        <taxon>Actinomycetes</taxon>
        <taxon>Propionibacteriales</taxon>
        <taxon>Nocardioidaceae</taxon>
        <taxon>Aeromicrobium</taxon>
    </lineage>
</organism>
<keyword evidence="3" id="KW-1185">Reference proteome</keyword>
<name>A0A512HRT1_9ACTN</name>
<keyword evidence="1" id="KW-0812">Transmembrane</keyword>
<keyword evidence="1" id="KW-0472">Membrane</keyword>